<dbReference type="AlphaFoldDB" id="A0AAE9X5C2"/>
<dbReference type="RefSeq" id="WP_271912354.1">
    <property type="nucleotide sequence ID" value="NZ_CP116613.1"/>
</dbReference>
<dbReference type="Proteomes" id="UP001179540">
    <property type="component" value="Chromosome"/>
</dbReference>
<gene>
    <name evidence="1" type="ORF">NY149_09010</name>
</gene>
<organism evidence="1 2">
    <name type="scientific">Porphyromonas gingivalis</name>
    <name type="common">Bacteroides gingivalis</name>
    <dbReference type="NCBI Taxonomy" id="837"/>
    <lineage>
        <taxon>Bacteria</taxon>
        <taxon>Pseudomonadati</taxon>
        <taxon>Bacteroidota</taxon>
        <taxon>Bacteroidia</taxon>
        <taxon>Bacteroidales</taxon>
        <taxon>Porphyromonadaceae</taxon>
        <taxon>Porphyromonas</taxon>
    </lineage>
</organism>
<proteinExistence type="predicted"/>
<accession>A0AAE9X5C2</accession>
<evidence type="ECO:0000313" key="1">
    <source>
        <dbReference type="EMBL" id="WCF98631.1"/>
    </source>
</evidence>
<name>A0AAE9X5C2_PORGN</name>
<reference evidence="1" key="1">
    <citation type="submission" date="2023-01" db="EMBL/GenBank/DDBJ databases">
        <title>Phages are important unrecognized players in the ecology of the oral pathogen Porphyromonas gingivalis.</title>
        <authorList>
            <person name="Matrishin C.B."/>
            <person name="Kauffman K.M."/>
        </authorList>
    </citation>
    <scope>NUCLEOTIDE SEQUENCE</scope>
    <source>
        <strain evidence="1">HG1691old</strain>
    </source>
</reference>
<evidence type="ECO:0000313" key="2">
    <source>
        <dbReference type="Proteomes" id="UP001179540"/>
    </source>
</evidence>
<sequence>MNLEESRGRIAIKKDGNEGAYLAKLFGVTRVMVWKALAFESDTDLAKKIRKAALERGGQHVIELPIFETIHDADGYMRQRFPNGVELVAHKATGTVEVFLLGELNETYEDVSLTELGRIQQLCSTIKG</sequence>
<dbReference type="EMBL" id="CP116613">
    <property type="protein sequence ID" value="WCF98631.1"/>
    <property type="molecule type" value="Genomic_DNA"/>
</dbReference>
<protein>
    <submittedName>
        <fullName evidence="1">Uncharacterized protein</fullName>
    </submittedName>
</protein>